<evidence type="ECO:0000313" key="2">
    <source>
        <dbReference type="Proteomes" id="UP000199420"/>
    </source>
</evidence>
<reference evidence="1 2" key="1">
    <citation type="submission" date="2016-10" db="EMBL/GenBank/DDBJ databases">
        <authorList>
            <person name="de Groot N.N."/>
        </authorList>
    </citation>
    <scope>NUCLEOTIDE SEQUENCE [LARGE SCALE GENOMIC DNA]</scope>
    <source>
        <strain evidence="1 2">DSM 26515</strain>
    </source>
</reference>
<evidence type="ECO:0000313" key="1">
    <source>
        <dbReference type="EMBL" id="SEI86799.1"/>
    </source>
</evidence>
<dbReference type="AlphaFoldDB" id="A0A1H6U3A4"/>
<name>A0A1H6U3A4_9GAMM</name>
<evidence type="ECO:0008006" key="3">
    <source>
        <dbReference type="Google" id="ProtNLM"/>
    </source>
</evidence>
<dbReference type="Pfam" id="PF09954">
    <property type="entry name" value="DUF2188"/>
    <property type="match status" value="1"/>
</dbReference>
<protein>
    <recommendedName>
        <fullName evidence="3">DUF2188 domain-containing protein</fullName>
    </recommendedName>
</protein>
<sequence length="80" mass="8899">MNPETVRLFVPFSAEAPWIVRGEASRVGTYPTRAEAISAAVRVRAKLVRAWGLQHPPVRVQESDGSWRELSDPDATTLLQ</sequence>
<keyword evidence="2" id="KW-1185">Reference proteome</keyword>
<dbReference type="RefSeq" id="WP_091336182.1">
    <property type="nucleotide sequence ID" value="NZ_FNYC01000003.1"/>
</dbReference>
<gene>
    <name evidence="1" type="ORF">SAMN04487997_1866</name>
</gene>
<dbReference type="InterPro" id="IPR018691">
    <property type="entry name" value="DUF2188"/>
</dbReference>
<dbReference type="Proteomes" id="UP000199420">
    <property type="component" value="Unassembled WGS sequence"/>
</dbReference>
<dbReference type="EMBL" id="FNYC01000003">
    <property type="protein sequence ID" value="SEI86799.1"/>
    <property type="molecule type" value="Genomic_DNA"/>
</dbReference>
<proteinExistence type="predicted"/>
<dbReference type="STRING" id="529704.SAMN02927913_1858"/>
<organism evidence="1 2">
    <name type="scientific">Frateuria terrea</name>
    <dbReference type="NCBI Taxonomy" id="529704"/>
    <lineage>
        <taxon>Bacteria</taxon>
        <taxon>Pseudomonadati</taxon>
        <taxon>Pseudomonadota</taxon>
        <taxon>Gammaproteobacteria</taxon>
        <taxon>Lysobacterales</taxon>
        <taxon>Rhodanobacteraceae</taxon>
        <taxon>Frateuria</taxon>
    </lineage>
</organism>
<accession>A0A1H6U3A4</accession>